<proteinExistence type="predicted"/>
<reference evidence="1 2" key="1">
    <citation type="submission" date="2020-06" db="EMBL/GenBank/DDBJ databases">
        <authorList>
            <person name="Li R."/>
            <person name="Bekaert M."/>
        </authorList>
    </citation>
    <scope>NUCLEOTIDE SEQUENCE [LARGE SCALE GENOMIC DNA]</scope>
    <source>
        <strain evidence="2">wild</strain>
    </source>
</reference>
<dbReference type="Proteomes" id="UP000507470">
    <property type="component" value="Unassembled WGS sequence"/>
</dbReference>
<dbReference type="EMBL" id="CACVKT020000562">
    <property type="protein sequence ID" value="CAC5360376.1"/>
    <property type="molecule type" value="Genomic_DNA"/>
</dbReference>
<evidence type="ECO:0000313" key="2">
    <source>
        <dbReference type="Proteomes" id="UP000507470"/>
    </source>
</evidence>
<dbReference type="AlphaFoldDB" id="A0A6J8A369"/>
<dbReference type="OrthoDB" id="6069670at2759"/>
<protein>
    <submittedName>
        <fullName evidence="1">Uncharacterized protein</fullName>
    </submittedName>
</protein>
<name>A0A6J8A369_MYTCO</name>
<accession>A0A6J8A369</accession>
<organism evidence="1 2">
    <name type="scientific">Mytilus coruscus</name>
    <name type="common">Sea mussel</name>
    <dbReference type="NCBI Taxonomy" id="42192"/>
    <lineage>
        <taxon>Eukaryota</taxon>
        <taxon>Metazoa</taxon>
        <taxon>Spiralia</taxon>
        <taxon>Lophotrochozoa</taxon>
        <taxon>Mollusca</taxon>
        <taxon>Bivalvia</taxon>
        <taxon>Autobranchia</taxon>
        <taxon>Pteriomorphia</taxon>
        <taxon>Mytilida</taxon>
        <taxon>Mytiloidea</taxon>
        <taxon>Mytilidae</taxon>
        <taxon>Mytilinae</taxon>
        <taxon>Mytilus</taxon>
    </lineage>
</organism>
<gene>
    <name evidence="1" type="ORF">MCOR_2882</name>
</gene>
<keyword evidence="2" id="KW-1185">Reference proteome</keyword>
<evidence type="ECO:0000313" key="1">
    <source>
        <dbReference type="EMBL" id="CAC5360376.1"/>
    </source>
</evidence>
<sequence length="223" mass="25117">MAREKAALEDIKTAIESYKTKRSKDSVTSIVSLPSNIRLVHQVIVSDNCDEILIKELSCFSCDKCASHIYDECENISNTGSFTKVKMMNETPRLVNNNEDTNPEIERKESSDLVSSGQVIAVYTDDPNNDYYLIKVMDCPYVLDVDTTDSWGSNSNMLTGTNVISGLYYDNKTSSPLSFKLERKKKAIVLTESIVYVCSEIDATRTIQFHEDIHLSILQCINE</sequence>